<feature type="domain" description="START" evidence="1">
    <location>
        <begin position="140"/>
        <end position="282"/>
    </location>
</feature>
<dbReference type="PROSITE" id="PS50848">
    <property type="entry name" value="START"/>
    <property type="match status" value="1"/>
</dbReference>
<dbReference type="AlphaFoldDB" id="D2V130"/>
<dbReference type="PANTHER" id="PTHR19308:SF56">
    <property type="entry name" value="START DOMAIN-CONTAINING PROTEIN"/>
    <property type="match status" value="1"/>
</dbReference>
<dbReference type="KEGG" id="ngr:NAEGRDRAFT_62505"/>
<dbReference type="Gene3D" id="3.30.530.20">
    <property type="match status" value="1"/>
</dbReference>
<dbReference type="PANTHER" id="PTHR19308">
    <property type="entry name" value="PHOSPHATIDYLCHOLINE TRANSFER PROTEIN"/>
    <property type="match status" value="1"/>
</dbReference>
<proteinExistence type="predicted"/>
<sequence length="282" mass="33357">MNFNQKDQKPSKQIISTPELLNNWRNSLDQCYEQAKYDFYTCMNEHFPNSYNIYNNNTNVNTTTTNINNNTSNTMNNNNTIKGIKLWEKKKEIREVEQVTSLFRNSPPESNFYKWLGVSEFEYSNGSIVELFSYITKENDMEQRRKWDPDLEELKSIAMLDEKNWRICFQVYNTNTRFVSNREFVIQYDIYEECENVAWLICQSVSDFPEMEDSQAPYRRGNVRGFVHSVAWRIEKINNGEKFKLSFCIHSDPGGMISSTIYNLVSEKQALNTYRIIKAINL</sequence>
<dbReference type="RefSeq" id="XP_002682363.1">
    <property type="nucleotide sequence ID" value="XM_002682317.1"/>
</dbReference>
<dbReference type="GeneID" id="8852343"/>
<accession>D2V130</accession>
<dbReference type="InterPro" id="IPR051213">
    <property type="entry name" value="START_lipid_transfer"/>
</dbReference>
<dbReference type="EMBL" id="GG738847">
    <property type="protein sequence ID" value="EFC49619.1"/>
    <property type="molecule type" value="Genomic_DNA"/>
</dbReference>
<keyword evidence="3" id="KW-1185">Reference proteome</keyword>
<dbReference type="GO" id="GO:0008289">
    <property type="term" value="F:lipid binding"/>
    <property type="evidence" value="ECO:0007669"/>
    <property type="project" value="InterPro"/>
</dbReference>
<dbReference type="InParanoid" id="D2V130"/>
<dbReference type="Proteomes" id="UP000006671">
    <property type="component" value="Unassembled WGS sequence"/>
</dbReference>
<evidence type="ECO:0000259" key="1">
    <source>
        <dbReference type="PROSITE" id="PS50848"/>
    </source>
</evidence>
<name>D2V130_NAEGR</name>
<dbReference type="GO" id="GO:0005737">
    <property type="term" value="C:cytoplasm"/>
    <property type="evidence" value="ECO:0007669"/>
    <property type="project" value="UniProtKB-ARBA"/>
</dbReference>
<reference evidence="2 3" key="1">
    <citation type="journal article" date="2010" name="Cell">
        <title>The genome of Naegleria gruberi illuminates early eukaryotic versatility.</title>
        <authorList>
            <person name="Fritz-Laylin L.K."/>
            <person name="Prochnik S.E."/>
            <person name="Ginger M.L."/>
            <person name="Dacks J.B."/>
            <person name="Carpenter M.L."/>
            <person name="Field M.C."/>
            <person name="Kuo A."/>
            <person name="Paredez A."/>
            <person name="Chapman J."/>
            <person name="Pham J."/>
            <person name="Shu S."/>
            <person name="Neupane R."/>
            <person name="Cipriano M."/>
            <person name="Mancuso J."/>
            <person name="Tu H."/>
            <person name="Salamov A."/>
            <person name="Lindquist E."/>
            <person name="Shapiro H."/>
            <person name="Lucas S."/>
            <person name="Grigoriev I.V."/>
            <person name="Cande W.Z."/>
            <person name="Fulton C."/>
            <person name="Rokhsar D.S."/>
            <person name="Dawson S.C."/>
        </authorList>
    </citation>
    <scope>NUCLEOTIDE SEQUENCE [LARGE SCALE GENOMIC DNA]</scope>
    <source>
        <strain evidence="2 3">NEG-M</strain>
    </source>
</reference>
<dbReference type="InterPro" id="IPR023393">
    <property type="entry name" value="START-like_dom_sf"/>
</dbReference>
<dbReference type="CDD" id="cd00177">
    <property type="entry name" value="START"/>
    <property type="match status" value="1"/>
</dbReference>
<gene>
    <name evidence="2" type="ORF">NAEGRDRAFT_62505</name>
</gene>
<protein>
    <submittedName>
        <fullName evidence="2">START domain-containing protein</fullName>
    </submittedName>
</protein>
<dbReference type="VEuPathDB" id="AmoebaDB:NAEGRDRAFT_62505"/>
<evidence type="ECO:0000313" key="3">
    <source>
        <dbReference type="Proteomes" id="UP000006671"/>
    </source>
</evidence>
<evidence type="ECO:0000313" key="2">
    <source>
        <dbReference type="EMBL" id="EFC49619.1"/>
    </source>
</evidence>
<organism evidence="3">
    <name type="scientific">Naegleria gruberi</name>
    <name type="common">Amoeba</name>
    <dbReference type="NCBI Taxonomy" id="5762"/>
    <lineage>
        <taxon>Eukaryota</taxon>
        <taxon>Discoba</taxon>
        <taxon>Heterolobosea</taxon>
        <taxon>Tetramitia</taxon>
        <taxon>Eutetramitia</taxon>
        <taxon>Vahlkampfiidae</taxon>
        <taxon>Naegleria</taxon>
    </lineage>
</organism>
<dbReference type="SUPFAM" id="SSF55961">
    <property type="entry name" value="Bet v1-like"/>
    <property type="match status" value="1"/>
</dbReference>
<dbReference type="InterPro" id="IPR002913">
    <property type="entry name" value="START_lipid-bd_dom"/>
</dbReference>
<dbReference type="Pfam" id="PF01852">
    <property type="entry name" value="START"/>
    <property type="match status" value="1"/>
</dbReference>